<sequence length="30" mass="3359">MVLSLSCKRRCHKSSALLISYGDEYAVQTV</sequence>
<evidence type="ECO:0000313" key="1">
    <source>
        <dbReference type="EnsemblMetazoa" id="AFUN014490-PA"/>
    </source>
</evidence>
<organism evidence="1">
    <name type="scientific">Anopheles funestus</name>
    <name type="common">African malaria mosquito</name>
    <dbReference type="NCBI Taxonomy" id="62324"/>
    <lineage>
        <taxon>Eukaryota</taxon>
        <taxon>Metazoa</taxon>
        <taxon>Ecdysozoa</taxon>
        <taxon>Arthropoda</taxon>
        <taxon>Hexapoda</taxon>
        <taxon>Insecta</taxon>
        <taxon>Pterygota</taxon>
        <taxon>Neoptera</taxon>
        <taxon>Endopterygota</taxon>
        <taxon>Diptera</taxon>
        <taxon>Nematocera</taxon>
        <taxon>Culicoidea</taxon>
        <taxon>Culicidae</taxon>
        <taxon>Anophelinae</taxon>
        <taxon>Anopheles</taxon>
    </lineage>
</organism>
<name>A0A182S204_ANOFN</name>
<accession>A0A182S204</accession>
<dbReference type="EnsemblMetazoa" id="AFUN014490-RA">
    <property type="protein sequence ID" value="AFUN014490-PA"/>
    <property type="gene ID" value="AFUN014490"/>
</dbReference>
<protein>
    <submittedName>
        <fullName evidence="1">Uncharacterized protein</fullName>
    </submittedName>
</protein>
<dbReference type="VEuPathDB" id="VectorBase:AFUN014490"/>
<reference evidence="1" key="1">
    <citation type="submission" date="2020-05" db="UniProtKB">
        <authorList>
            <consortium name="EnsemblMetazoa"/>
        </authorList>
    </citation>
    <scope>IDENTIFICATION</scope>
    <source>
        <strain evidence="1">FUMOZ</strain>
    </source>
</reference>
<proteinExistence type="predicted"/>
<dbReference type="AlphaFoldDB" id="A0A182S204"/>